<dbReference type="Pfam" id="PF00892">
    <property type="entry name" value="EamA"/>
    <property type="match status" value="2"/>
</dbReference>
<keyword evidence="5 6" id="KW-0472">Membrane</keyword>
<feature type="transmembrane region" description="Helical" evidence="6">
    <location>
        <begin position="72"/>
        <end position="91"/>
    </location>
</feature>
<evidence type="ECO:0000313" key="9">
    <source>
        <dbReference type="Proteomes" id="UP000015380"/>
    </source>
</evidence>
<feature type="transmembrane region" description="Helical" evidence="6">
    <location>
        <begin position="185"/>
        <end position="205"/>
    </location>
</feature>
<keyword evidence="9" id="KW-1185">Reference proteome</keyword>
<dbReference type="GO" id="GO:0005886">
    <property type="term" value="C:plasma membrane"/>
    <property type="evidence" value="ECO:0007669"/>
    <property type="project" value="UniProtKB-SubCell"/>
</dbReference>
<dbReference type="eggNOG" id="COG0697">
    <property type="taxonomic scope" value="Bacteria"/>
</dbReference>
<feature type="transmembrane region" description="Helical" evidence="6">
    <location>
        <begin position="97"/>
        <end position="118"/>
    </location>
</feature>
<evidence type="ECO:0000313" key="8">
    <source>
        <dbReference type="EMBL" id="AGS40238.1"/>
    </source>
</evidence>
<dbReference type="RefSeq" id="WP_015005483.1">
    <property type="nucleotide sequence ID" value="NC_021917.1"/>
</dbReference>
<proteinExistence type="predicted"/>
<reference evidence="8 9" key="1">
    <citation type="submission" date="2013-05" db="EMBL/GenBank/DDBJ databases">
        <title>Between feast and famine: a lifestyle of most important marine PAH-degrading bacterium Cycloclasticus sp. 7ME.</title>
        <authorList>
            <person name="Yakimov M.M."/>
            <person name="Messina E."/>
            <person name="Genovese M."/>
            <person name="Denaro R."/>
            <person name="Crisafi F."/>
            <person name="Russo D."/>
            <person name="Cappello S."/>
            <person name="Santisi S."/>
            <person name="Smedile F."/>
            <person name="Golyshina O.V."/>
            <person name="Tran H."/>
            <person name="Pieper D.H."/>
            <person name="Golyshin P.N."/>
            <person name="Giuliano L."/>
        </authorList>
    </citation>
    <scope>NUCLEOTIDE SEQUENCE [LARGE SCALE GENOMIC DNA]</scope>
    <source>
        <strain evidence="8 9">78-ME</strain>
    </source>
</reference>
<dbReference type="Proteomes" id="UP000015380">
    <property type="component" value="Chromosome"/>
</dbReference>
<evidence type="ECO:0000256" key="4">
    <source>
        <dbReference type="ARBA" id="ARBA00022989"/>
    </source>
</evidence>
<comment type="subcellular location">
    <subcellularLocation>
        <location evidence="1">Cell membrane</location>
        <topology evidence="1">Multi-pass membrane protein</topology>
    </subcellularLocation>
</comment>
<accession>S5TZ27</accession>
<dbReference type="KEGG" id="cza:CYCME_1923"/>
<name>S5TZ27_9GAMM</name>
<evidence type="ECO:0000256" key="2">
    <source>
        <dbReference type="ARBA" id="ARBA00022475"/>
    </source>
</evidence>
<feature type="transmembrane region" description="Helical" evidence="6">
    <location>
        <begin position="41"/>
        <end position="60"/>
    </location>
</feature>
<dbReference type="InterPro" id="IPR051258">
    <property type="entry name" value="Diverse_Substrate_Transporter"/>
</dbReference>
<keyword evidence="2" id="KW-1003">Cell membrane</keyword>
<evidence type="ECO:0000256" key="6">
    <source>
        <dbReference type="SAM" id="Phobius"/>
    </source>
</evidence>
<feature type="transmembrane region" description="Helical" evidence="6">
    <location>
        <begin position="275"/>
        <end position="292"/>
    </location>
</feature>
<gene>
    <name evidence="8" type="ORF">CYCME_1923</name>
</gene>
<feature type="transmembrane region" description="Helical" evidence="6">
    <location>
        <begin position="158"/>
        <end position="178"/>
    </location>
</feature>
<feature type="transmembrane region" description="Helical" evidence="6">
    <location>
        <begin position="217"/>
        <end position="238"/>
    </location>
</feature>
<dbReference type="SUPFAM" id="SSF103481">
    <property type="entry name" value="Multidrug resistance efflux transporter EmrE"/>
    <property type="match status" value="2"/>
</dbReference>
<dbReference type="AlphaFoldDB" id="S5TZ27"/>
<feature type="transmembrane region" description="Helical" evidence="6">
    <location>
        <begin position="127"/>
        <end position="146"/>
    </location>
</feature>
<keyword evidence="3 6" id="KW-0812">Transmembrane</keyword>
<feature type="domain" description="EamA" evidence="7">
    <location>
        <begin position="7"/>
        <end position="141"/>
    </location>
</feature>
<feature type="transmembrane region" description="Helical" evidence="6">
    <location>
        <begin position="250"/>
        <end position="269"/>
    </location>
</feature>
<dbReference type="InterPro" id="IPR000620">
    <property type="entry name" value="EamA_dom"/>
</dbReference>
<evidence type="ECO:0000256" key="1">
    <source>
        <dbReference type="ARBA" id="ARBA00004651"/>
    </source>
</evidence>
<organism evidence="8 9">
    <name type="scientific">Cycloclasticus zancles 78-ME</name>
    <dbReference type="NCBI Taxonomy" id="1198232"/>
    <lineage>
        <taxon>Bacteria</taxon>
        <taxon>Pseudomonadati</taxon>
        <taxon>Pseudomonadota</taxon>
        <taxon>Gammaproteobacteria</taxon>
        <taxon>Thiotrichales</taxon>
        <taxon>Piscirickettsiaceae</taxon>
        <taxon>Cycloclasticus</taxon>
    </lineage>
</organism>
<reference evidence="9" key="2">
    <citation type="journal article" date="2016" name="Environ. Microbiol. Rep.">
        <title>Analysis of defence systems and a conjugative IncP-1 plasmid in the marine polyaromatic hydrocarbons-degrading bacterium Cycloclasticus sp. 78-ME.</title>
        <authorList>
            <person name="Yakimov M.M."/>
            <person name="Crisafi F."/>
            <person name="Messina E."/>
            <person name="Smedile F."/>
            <person name="Lopatina A."/>
            <person name="Denaro R."/>
            <person name="Pieper D.H."/>
            <person name="Golyshin P.N."/>
            <person name="Giuliano L."/>
        </authorList>
    </citation>
    <scope>NUCLEOTIDE SEQUENCE [LARGE SCALE GENOMIC DNA]</scope>
    <source>
        <strain evidence="9">78-ME</strain>
    </source>
</reference>
<dbReference type="InterPro" id="IPR037185">
    <property type="entry name" value="EmrE-like"/>
</dbReference>
<evidence type="ECO:0000256" key="3">
    <source>
        <dbReference type="ARBA" id="ARBA00022692"/>
    </source>
</evidence>
<evidence type="ECO:0000256" key="5">
    <source>
        <dbReference type="ARBA" id="ARBA00023136"/>
    </source>
</evidence>
<sequence length="301" mass="33035">MDKETIKALLYLNVASILWGGNVFFGSYLKDFLGPWSIMSVRMLIGSFIFLFLLHQAGHLKGVTRLLGWKEVFLIALSGTVAYQATVYFGLRYTTAINVGLINSLAPIAVAFAAAFYLKEKLGRQHWIAAFVSVIGLVFILSKGSMESLYALRFNKGDLFILGSIFIWAVYSIAAKLAMAKVTPLVVTALGILLSTFIVIPLGVYEANYLIKPVINAEVIMAVVFIGIGPTVLSLLFWNKGVMIIGPARASLFLNMVPIYVIVLSSILLDEVLHDYQLIGMVLIIGGSLYANRQKVVSKKD</sequence>
<dbReference type="EMBL" id="CP005996">
    <property type="protein sequence ID" value="AGS40238.1"/>
    <property type="molecule type" value="Genomic_DNA"/>
</dbReference>
<feature type="domain" description="EamA" evidence="7">
    <location>
        <begin position="156"/>
        <end position="290"/>
    </location>
</feature>
<keyword evidence="4 6" id="KW-1133">Transmembrane helix</keyword>
<dbReference type="PANTHER" id="PTHR42920:SF15">
    <property type="entry name" value="MEMBRANE PROTEIN"/>
    <property type="match status" value="1"/>
</dbReference>
<dbReference type="PANTHER" id="PTHR42920">
    <property type="entry name" value="OS03G0707200 PROTEIN-RELATED"/>
    <property type="match status" value="1"/>
</dbReference>
<feature type="transmembrane region" description="Helical" evidence="6">
    <location>
        <begin position="9"/>
        <end position="29"/>
    </location>
</feature>
<protein>
    <submittedName>
        <fullName evidence="8">Permease of the drug/metabolite transporter (DMT) superfamily</fullName>
    </submittedName>
</protein>
<dbReference type="PATRIC" id="fig|1198232.3.peg.1895"/>
<dbReference type="HOGENOM" id="CLU_033863_4_4_6"/>
<evidence type="ECO:0000259" key="7">
    <source>
        <dbReference type="Pfam" id="PF00892"/>
    </source>
</evidence>